<dbReference type="PANTHER" id="PTHR44809:SF1">
    <property type="entry name" value="PROTEIN O-MANNOSYL-TRANSFERASE TMTC1"/>
    <property type="match status" value="1"/>
</dbReference>
<feature type="repeat" description="TPR" evidence="1">
    <location>
        <begin position="80"/>
        <end position="113"/>
    </location>
</feature>
<keyword evidence="4" id="KW-1185">Reference proteome</keyword>
<dbReference type="Proteomes" id="UP000054596">
    <property type="component" value="Unassembled WGS sequence"/>
</dbReference>
<gene>
    <name evidence="3" type="ORF">AWB82_04795</name>
</gene>
<reference evidence="3" key="1">
    <citation type="submission" date="2016-01" db="EMBL/GenBank/DDBJ databases">
        <authorList>
            <person name="Peeters C."/>
        </authorList>
    </citation>
    <scope>NUCLEOTIDE SEQUENCE [LARGE SCALE GENOMIC DNA]</scope>
    <source>
        <strain evidence="3">LMG 29325</strain>
    </source>
</reference>
<keyword evidence="1" id="KW-0802">TPR repeat</keyword>
<feature type="region of interest" description="Disordered" evidence="2">
    <location>
        <begin position="1"/>
        <end position="32"/>
    </location>
</feature>
<evidence type="ECO:0000313" key="4">
    <source>
        <dbReference type="Proteomes" id="UP000054596"/>
    </source>
</evidence>
<dbReference type="Pfam" id="PF13181">
    <property type="entry name" value="TPR_8"/>
    <property type="match status" value="1"/>
</dbReference>
<dbReference type="PROSITE" id="PS50005">
    <property type="entry name" value="TPR"/>
    <property type="match status" value="6"/>
</dbReference>
<dbReference type="OrthoDB" id="9814129at2"/>
<dbReference type="Gene3D" id="3.40.50.2000">
    <property type="entry name" value="Glycogen Phosphorylase B"/>
    <property type="match status" value="1"/>
</dbReference>
<organism evidence="3 4">
    <name type="scientific">Caballeronia glebae</name>
    <dbReference type="NCBI Taxonomy" id="1777143"/>
    <lineage>
        <taxon>Bacteria</taxon>
        <taxon>Pseudomonadati</taxon>
        <taxon>Pseudomonadota</taxon>
        <taxon>Betaproteobacteria</taxon>
        <taxon>Burkholderiales</taxon>
        <taxon>Burkholderiaceae</taxon>
        <taxon>Caballeronia</taxon>
    </lineage>
</organism>
<feature type="repeat" description="TPR" evidence="1">
    <location>
        <begin position="215"/>
        <end position="248"/>
    </location>
</feature>
<evidence type="ECO:0000256" key="2">
    <source>
        <dbReference type="SAM" id="MobiDB-lite"/>
    </source>
</evidence>
<dbReference type="STRING" id="1777143.AWB82_04795"/>
<feature type="repeat" description="TPR" evidence="1">
    <location>
        <begin position="283"/>
        <end position="316"/>
    </location>
</feature>
<proteinExistence type="predicted"/>
<feature type="repeat" description="TPR" evidence="1">
    <location>
        <begin position="46"/>
        <end position="79"/>
    </location>
</feature>
<feature type="compositionally biased region" description="Polar residues" evidence="2">
    <location>
        <begin position="1"/>
        <end position="12"/>
    </location>
</feature>
<feature type="repeat" description="TPR" evidence="1">
    <location>
        <begin position="181"/>
        <end position="214"/>
    </location>
</feature>
<dbReference type="AlphaFoldDB" id="A0A158BZF5"/>
<dbReference type="Pfam" id="PF14559">
    <property type="entry name" value="TPR_19"/>
    <property type="match status" value="1"/>
</dbReference>
<dbReference type="InterPro" id="IPR011990">
    <property type="entry name" value="TPR-like_helical_dom_sf"/>
</dbReference>
<dbReference type="PROSITE" id="PS50293">
    <property type="entry name" value="TPR_REGION"/>
    <property type="match status" value="1"/>
</dbReference>
<feature type="repeat" description="TPR" evidence="1">
    <location>
        <begin position="249"/>
        <end position="282"/>
    </location>
</feature>
<dbReference type="SMART" id="SM00028">
    <property type="entry name" value="TPR"/>
    <property type="match status" value="9"/>
</dbReference>
<accession>A0A158BZF5</accession>
<dbReference type="PANTHER" id="PTHR44809">
    <property type="match status" value="1"/>
</dbReference>
<dbReference type="EMBL" id="FCOJ02000039">
    <property type="protein sequence ID" value="SAK75488.1"/>
    <property type="molecule type" value="Genomic_DNA"/>
</dbReference>
<comment type="caution">
    <text evidence="3">The sequence shown here is derived from an EMBL/GenBank/DDBJ whole genome shotgun (WGS) entry which is preliminary data.</text>
</comment>
<evidence type="ECO:0000313" key="3">
    <source>
        <dbReference type="EMBL" id="SAK75488.1"/>
    </source>
</evidence>
<dbReference type="SUPFAM" id="SSF53756">
    <property type="entry name" value="UDP-Glycosyltransferase/glycogen phosphorylase"/>
    <property type="match status" value="1"/>
</dbReference>
<dbReference type="InterPro" id="IPR019734">
    <property type="entry name" value="TPR_rpt"/>
</dbReference>
<dbReference type="Pfam" id="PF13432">
    <property type="entry name" value="TPR_16"/>
    <property type="match status" value="3"/>
</dbReference>
<protein>
    <submittedName>
        <fullName evidence="3">Tetratricopeptide repeat protein</fullName>
    </submittedName>
</protein>
<name>A0A158BZF5_9BURK</name>
<evidence type="ECO:0000256" key="1">
    <source>
        <dbReference type="PROSITE-ProRule" id="PRU00339"/>
    </source>
</evidence>
<sequence length="646" mass="71424">MDKTVNNLNDGAQESFELGVEAHSNGDKSRAESHYRRAIESAPGHAAALNNLGVLLEESGRLDEAEQLYRQAISARPDYVDALNNLAALYGARDRFAESEAALGQALSIEPENVTAHRQLGDVFAQTGRPTEAEKQFRHALLGGDDGVTLLKLALLLEGQKRLAESEALYREALAARPGLVNAHIRLAMLQQSDNRLDEAQSHFRQALALDPNQPQTLCGLGSLLDKIGRTEEAQACFRQALDVDPGFLNAWGNLGILCHAASKYEEAEQCYRRTLDIDPSSIEGLNNLGRVLEDAHRLGEAEQCFRQVLSIDPARIPTQLNLALVLLKAGRYEEGWPHYESRYAQSSFWGETGALSAPPQVAFPQWEGESLANRSLLIWPEQGFGDSLQFARYFPLLKARGLTRLSVACPSALARLFQEIDGVDECIVTDKPHEIAPHDFWCFTMSVPMHLGTTLASIPASVPYLHAPRAAVDRWAGRLPRAGLKVGLVWAGDPRPQLSDAHATDRRRSLNAQAYLPLLRIPGITFVSLQKGATTQPQLASLPETLRPLDFMNEVADFADTAAIIEQLDLIITVDTSVAHLAAGLGKRVWILSRFDGCWRWLQGRDDSPWYPNVRLFRQTRPGEWSDVIERVAGELEKIDPIRIA</sequence>
<dbReference type="Gene3D" id="1.25.40.10">
    <property type="entry name" value="Tetratricopeptide repeat domain"/>
    <property type="match status" value="3"/>
</dbReference>
<dbReference type="SUPFAM" id="SSF48452">
    <property type="entry name" value="TPR-like"/>
    <property type="match status" value="2"/>
</dbReference>
<dbReference type="InterPro" id="IPR052943">
    <property type="entry name" value="TMTC_O-mannosyl-trnsfr"/>
</dbReference>